<organism evidence="1 2">
    <name type="scientific">Clunio marinus</name>
    <dbReference type="NCBI Taxonomy" id="568069"/>
    <lineage>
        <taxon>Eukaryota</taxon>
        <taxon>Metazoa</taxon>
        <taxon>Ecdysozoa</taxon>
        <taxon>Arthropoda</taxon>
        <taxon>Hexapoda</taxon>
        <taxon>Insecta</taxon>
        <taxon>Pterygota</taxon>
        <taxon>Neoptera</taxon>
        <taxon>Endopterygota</taxon>
        <taxon>Diptera</taxon>
        <taxon>Nematocera</taxon>
        <taxon>Chironomoidea</taxon>
        <taxon>Chironomidae</taxon>
        <taxon>Clunio</taxon>
    </lineage>
</organism>
<name>A0A1J1HPM8_9DIPT</name>
<evidence type="ECO:0000313" key="2">
    <source>
        <dbReference type="Proteomes" id="UP000183832"/>
    </source>
</evidence>
<reference evidence="1 2" key="1">
    <citation type="submission" date="2015-04" db="EMBL/GenBank/DDBJ databases">
        <authorList>
            <person name="Syromyatnikov M.Y."/>
            <person name="Popov V.N."/>
        </authorList>
    </citation>
    <scope>NUCLEOTIDE SEQUENCE [LARGE SCALE GENOMIC DNA]</scope>
</reference>
<dbReference type="Proteomes" id="UP000183832">
    <property type="component" value="Unassembled WGS sequence"/>
</dbReference>
<proteinExistence type="predicted"/>
<keyword evidence="2" id="KW-1185">Reference proteome</keyword>
<evidence type="ECO:0000313" key="1">
    <source>
        <dbReference type="EMBL" id="CRK89340.1"/>
    </source>
</evidence>
<sequence>MIIRRFKYLGYRANISLTLKSDFDCSTPEKHLIISLFFGTSLPTSDGMFFKTQVECDVALKLRCFVCSSLGISKQISSFTFGLLKAKINNHRFVKKVLSKNQTQNHPINLSTRFRYDKSVKLAILTHQK</sequence>
<protein>
    <submittedName>
        <fullName evidence="1">CLUMA_CG003099, isoform A</fullName>
    </submittedName>
</protein>
<gene>
    <name evidence="1" type="ORF">CLUMA_CG003099</name>
</gene>
<dbReference type="EMBL" id="CVRI01000012">
    <property type="protein sequence ID" value="CRK89340.1"/>
    <property type="molecule type" value="Genomic_DNA"/>
</dbReference>
<accession>A0A1J1HPM8</accession>
<dbReference type="AlphaFoldDB" id="A0A1J1HPM8"/>